<organism evidence="1 2">
    <name type="scientific">Trichonephila clavipes</name>
    <name type="common">Golden silk orbweaver</name>
    <name type="synonym">Nephila clavipes</name>
    <dbReference type="NCBI Taxonomy" id="2585209"/>
    <lineage>
        <taxon>Eukaryota</taxon>
        <taxon>Metazoa</taxon>
        <taxon>Ecdysozoa</taxon>
        <taxon>Arthropoda</taxon>
        <taxon>Chelicerata</taxon>
        <taxon>Arachnida</taxon>
        <taxon>Araneae</taxon>
        <taxon>Araneomorphae</taxon>
        <taxon>Entelegynae</taxon>
        <taxon>Araneoidea</taxon>
        <taxon>Nephilidae</taxon>
        <taxon>Trichonephila</taxon>
    </lineage>
</organism>
<gene>
    <name evidence="1" type="primary">NCL1_54936</name>
    <name evidence="1" type="ORF">TNCV_2349411</name>
</gene>
<sequence>MQHQLSGGRETSCQLHDVYELLISSLDESYSLRVEMFSEKRICGREPKISSPVVITELNSRGIVFSDLESEDSEIDILIGANVADLLFMDGCIELQSGLFLLKTRLGYVLTGKQGVFEKCNEGCDTALNVISLLVKKLPVNE</sequence>
<keyword evidence="2" id="KW-1185">Reference proteome</keyword>
<evidence type="ECO:0000313" key="1">
    <source>
        <dbReference type="EMBL" id="GFY16296.1"/>
    </source>
</evidence>
<evidence type="ECO:0000313" key="2">
    <source>
        <dbReference type="Proteomes" id="UP000887159"/>
    </source>
</evidence>
<dbReference type="Proteomes" id="UP000887159">
    <property type="component" value="Unassembled WGS sequence"/>
</dbReference>
<dbReference type="EMBL" id="BMAU01021338">
    <property type="protein sequence ID" value="GFY16296.1"/>
    <property type="molecule type" value="Genomic_DNA"/>
</dbReference>
<proteinExistence type="predicted"/>
<accession>A0A8X6SXS8</accession>
<protein>
    <submittedName>
        <fullName evidence="1">DUF1758 domain-containing protein</fullName>
    </submittedName>
</protein>
<comment type="caution">
    <text evidence="1">The sequence shown here is derived from an EMBL/GenBank/DDBJ whole genome shotgun (WGS) entry which is preliminary data.</text>
</comment>
<reference evidence="1" key="1">
    <citation type="submission" date="2020-08" db="EMBL/GenBank/DDBJ databases">
        <title>Multicomponent nature underlies the extraordinary mechanical properties of spider dragline silk.</title>
        <authorList>
            <person name="Kono N."/>
            <person name="Nakamura H."/>
            <person name="Mori M."/>
            <person name="Yoshida Y."/>
            <person name="Ohtoshi R."/>
            <person name="Malay A.D."/>
            <person name="Moran D.A.P."/>
            <person name="Tomita M."/>
            <person name="Numata K."/>
            <person name="Arakawa K."/>
        </authorList>
    </citation>
    <scope>NUCLEOTIDE SEQUENCE</scope>
</reference>
<dbReference type="AlphaFoldDB" id="A0A8X6SXS8"/>
<name>A0A8X6SXS8_TRICX</name>